<keyword evidence="5" id="KW-0677">Repeat</keyword>
<dbReference type="InterPro" id="IPR016024">
    <property type="entry name" value="ARM-type_fold"/>
</dbReference>
<keyword evidence="8" id="KW-0539">Nucleus</keyword>
<dbReference type="InterPro" id="IPR058584">
    <property type="entry name" value="IMB1_TNPO1-like_TPR"/>
</dbReference>
<dbReference type="InterPro" id="IPR001494">
    <property type="entry name" value="Importin-beta_N"/>
</dbReference>
<dbReference type="FunCoup" id="K1Q9J5">
    <property type="interactions" value="1274"/>
</dbReference>
<comment type="subcellular location">
    <subcellularLocation>
        <location evidence="2">Cytoplasm</location>
    </subcellularLocation>
    <subcellularLocation>
        <location evidence="1">Nucleus</location>
    </subcellularLocation>
</comment>
<gene>
    <name evidence="9" type="ORF">CGI_10019390</name>
</gene>
<evidence type="ECO:0000256" key="4">
    <source>
        <dbReference type="ARBA" id="ARBA00022490"/>
    </source>
</evidence>
<dbReference type="HOGENOM" id="CLU_003794_1_2_1"/>
<dbReference type="Pfam" id="PF25574">
    <property type="entry name" value="TPR_IMB1"/>
    <property type="match status" value="1"/>
</dbReference>
<dbReference type="GO" id="GO:0005737">
    <property type="term" value="C:cytoplasm"/>
    <property type="evidence" value="ECO:0007669"/>
    <property type="project" value="UniProtKB-SubCell"/>
</dbReference>
<dbReference type="PANTHER" id="PTHR10527">
    <property type="entry name" value="IMPORTIN BETA"/>
    <property type="match status" value="1"/>
</dbReference>
<dbReference type="InParanoid" id="K1Q9J5"/>
<dbReference type="InterPro" id="IPR021133">
    <property type="entry name" value="HEAT_type_2"/>
</dbReference>
<sequence>MNDPENPENQARLNQVAKAVSSALNNCVNALPGQRDVDNVIRQITDSSQELASTKVRQLAAVLLRRKVQKGRHWRALPETVCQNIRENILQLLLQEPEKFVRNSIAQVVATVAKHDLPKNQWPQLFQFILLYTKSQNSAEREVGTFVLYSVAAAAAEQLKPHLVSMLQLLNEVVHDSENRQVPYYAIRTITEVIFFIGDDEVKFIQNVIPRMLQVVQELIPVDEDQACELLEVFDEMLECEVSIIVPHIKTTLEFCLQVASRTDLGDGIRVKAMSFVASLIRLKKKAFLKHQMVEPVLSVLFPIMCAGSEEDEDEEEIDDAECRMPSMYAPQVIDTMAIHLPPDKVIPNVIKLVEPNITSESPSHRRASFLSLAVVVEGCADYIKNRHLHALLQCVVKGLNDPDPTVRNAALFALGQFCEHLQPEITTFASELLPLLFQYLSKASQEAEKNPRGLTKSYYALETFCENLDKDILPYLPTLMEHMLTTLKSANSTRAKELAISAIGATANSAKSLLKPYFADIIEQFKPYLAPHSEAGGLSEEDMRKLQIQTLDTLSVIARSIGEETFAPIAKECADFGMGLLNSVDDPDLRRCVYGLFAALSVIMKNEISPYLEVLVTFMMGSLKSTEGVQTHYKEDEDQVAIFNEEDLCDEEDISAEDGDDDEDDEDQKIQGISVKNEFLDEKEDACTSLGELAGNTGAAFFPYLEQSFKEVLEMIEYPAPGVKKSAIAAVGQMCICVHKANQELQSAETQTALTNMLSAVVLKLLAVMGEDIDSLVVMSAIDTLYEMLDKIGHPVIQVQGISDAILTRMKEVFTHQLACQDQDTEEDDEEAEFDGMLIESAGDVLPAMAKLLGGPTFMPFFTSFLTDLQKRLKETSSVAERSFSIGTIAEIIQASGNAVVPFLQKLYPLFMKLVKDADDEVCSNAVFGLGCLCTSCGDHLTSHYPEILKTLHEVMTKTSNERVHDNVCAATCRMIMASKTSLPLNQVLPSVLQCLPLKEDFEENKTVFDCLCQLYLTGEQEILQHIPRLLTVVAQVVGTDQVKQDTQTLLINFVKDLHAKFPAEFQTVQASLSPDQTARLQTCLEYTNGAS</sequence>
<dbReference type="SUPFAM" id="SSF48371">
    <property type="entry name" value="ARM repeat"/>
    <property type="match status" value="2"/>
</dbReference>
<dbReference type="InterPro" id="IPR057672">
    <property type="entry name" value="TPR_IPO4/5"/>
</dbReference>
<dbReference type="PROSITE" id="PS50077">
    <property type="entry name" value="HEAT_REPEAT"/>
    <property type="match status" value="1"/>
</dbReference>
<dbReference type="InterPro" id="IPR040122">
    <property type="entry name" value="Importin_beta"/>
</dbReference>
<evidence type="ECO:0000256" key="6">
    <source>
        <dbReference type="ARBA" id="ARBA00022927"/>
    </source>
</evidence>
<accession>K1Q9J5</accession>
<keyword evidence="3" id="KW-0813">Transport</keyword>
<evidence type="ECO:0000256" key="1">
    <source>
        <dbReference type="ARBA" id="ARBA00004123"/>
    </source>
</evidence>
<evidence type="ECO:0000256" key="5">
    <source>
        <dbReference type="ARBA" id="ARBA00022737"/>
    </source>
</evidence>
<keyword evidence="6" id="KW-0653">Protein transport</keyword>
<dbReference type="Pfam" id="PF25780">
    <property type="entry name" value="TPR_IPO5"/>
    <property type="match status" value="1"/>
</dbReference>
<reference evidence="9" key="1">
    <citation type="journal article" date="2012" name="Nature">
        <title>The oyster genome reveals stress adaptation and complexity of shell formation.</title>
        <authorList>
            <person name="Zhang G."/>
            <person name="Fang X."/>
            <person name="Guo X."/>
            <person name="Li L."/>
            <person name="Luo R."/>
            <person name="Xu F."/>
            <person name="Yang P."/>
            <person name="Zhang L."/>
            <person name="Wang X."/>
            <person name="Qi H."/>
            <person name="Xiong Z."/>
            <person name="Que H."/>
            <person name="Xie Y."/>
            <person name="Holland P.W."/>
            <person name="Paps J."/>
            <person name="Zhu Y."/>
            <person name="Wu F."/>
            <person name="Chen Y."/>
            <person name="Wang J."/>
            <person name="Peng C."/>
            <person name="Meng J."/>
            <person name="Yang L."/>
            <person name="Liu J."/>
            <person name="Wen B."/>
            <person name="Zhang N."/>
            <person name="Huang Z."/>
            <person name="Zhu Q."/>
            <person name="Feng Y."/>
            <person name="Mount A."/>
            <person name="Hedgecock D."/>
            <person name="Xu Z."/>
            <person name="Liu Y."/>
            <person name="Domazet-Loso T."/>
            <person name="Du Y."/>
            <person name="Sun X."/>
            <person name="Zhang S."/>
            <person name="Liu B."/>
            <person name="Cheng P."/>
            <person name="Jiang X."/>
            <person name="Li J."/>
            <person name="Fan D."/>
            <person name="Wang W."/>
            <person name="Fu W."/>
            <person name="Wang T."/>
            <person name="Wang B."/>
            <person name="Zhang J."/>
            <person name="Peng Z."/>
            <person name="Li Y."/>
            <person name="Li N."/>
            <person name="Wang J."/>
            <person name="Chen M."/>
            <person name="He Y."/>
            <person name="Tan F."/>
            <person name="Song X."/>
            <person name="Zheng Q."/>
            <person name="Huang R."/>
            <person name="Yang H."/>
            <person name="Du X."/>
            <person name="Chen L."/>
            <person name="Yang M."/>
            <person name="Gaffney P.M."/>
            <person name="Wang S."/>
            <person name="Luo L."/>
            <person name="She Z."/>
            <person name="Ming Y."/>
            <person name="Huang W."/>
            <person name="Zhang S."/>
            <person name="Huang B."/>
            <person name="Zhang Y."/>
            <person name="Qu T."/>
            <person name="Ni P."/>
            <person name="Miao G."/>
            <person name="Wang J."/>
            <person name="Wang Q."/>
            <person name="Steinberg C.E."/>
            <person name="Wang H."/>
            <person name="Li N."/>
            <person name="Qian L."/>
            <person name="Zhang G."/>
            <person name="Li Y."/>
            <person name="Yang H."/>
            <person name="Liu X."/>
            <person name="Wang J."/>
            <person name="Yin Y."/>
            <person name="Wang J."/>
        </authorList>
    </citation>
    <scope>NUCLEOTIDE SEQUENCE [LARGE SCALE GENOMIC DNA]</scope>
    <source>
        <strain evidence="9">05x7-T-G4-1.051#20</strain>
    </source>
</reference>
<evidence type="ECO:0000256" key="7">
    <source>
        <dbReference type="ARBA" id="ARBA00022990"/>
    </source>
</evidence>
<evidence type="ECO:0000313" key="9">
    <source>
        <dbReference type="EMBL" id="EKC25510.1"/>
    </source>
</evidence>
<dbReference type="InterPro" id="IPR011989">
    <property type="entry name" value="ARM-like"/>
</dbReference>
<keyword evidence="4" id="KW-0963">Cytoplasm</keyword>
<dbReference type="PROSITE" id="PS50166">
    <property type="entry name" value="IMPORTIN_B_NT"/>
    <property type="match status" value="1"/>
</dbReference>
<dbReference type="GO" id="GO:0006606">
    <property type="term" value="P:protein import into nucleus"/>
    <property type="evidence" value="ECO:0007669"/>
    <property type="project" value="InterPro"/>
</dbReference>
<dbReference type="InterPro" id="IPR000357">
    <property type="entry name" value="HEAT"/>
</dbReference>
<dbReference type="GO" id="GO:0005634">
    <property type="term" value="C:nucleus"/>
    <property type="evidence" value="ECO:0007669"/>
    <property type="project" value="UniProtKB-SubCell"/>
</dbReference>
<organism evidence="9">
    <name type="scientific">Magallana gigas</name>
    <name type="common">Pacific oyster</name>
    <name type="synonym">Crassostrea gigas</name>
    <dbReference type="NCBI Taxonomy" id="29159"/>
    <lineage>
        <taxon>Eukaryota</taxon>
        <taxon>Metazoa</taxon>
        <taxon>Spiralia</taxon>
        <taxon>Lophotrochozoa</taxon>
        <taxon>Mollusca</taxon>
        <taxon>Bivalvia</taxon>
        <taxon>Autobranchia</taxon>
        <taxon>Pteriomorphia</taxon>
        <taxon>Ostreida</taxon>
        <taxon>Ostreoidea</taxon>
        <taxon>Ostreidae</taxon>
        <taxon>Magallana</taxon>
    </lineage>
</organism>
<dbReference type="Pfam" id="PF03810">
    <property type="entry name" value="IBN_N"/>
    <property type="match status" value="1"/>
</dbReference>
<evidence type="ECO:0000256" key="8">
    <source>
        <dbReference type="ARBA" id="ARBA00023242"/>
    </source>
</evidence>
<dbReference type="GO" id="GO:0031267">
    <property type="term" value="F:small GTPase binding"/>
    <property type="evidence" value="ECO:0007669"/>
    <property type="project" value="InterPro"/>
</dbReference>
<evidence type="ECO:0000256" key="2">
    <source>
        <dbReference type="ARBA" id="ARBA00004496"/>
    </source>
</evidence>
<protein>
    <submittedName>
        <fullName evidence="9">Importin-4</fullName>
    </submittedName>
</protein>
<proteinExistence type="predicted"/>
<name>K1Q9J5_MAGGI</name>
<dbReference type="Gene3D" id="1.25.10.10">
    <property type="entry name" value="Leucine-rich Repeat Variant"/>
    <property type="match status" value="1"/>
</dbReference>
<evidence type="ECO:0000256" key="3">
    <source>
        <dbReference type="ARBA" id="ARBA00022448"/>
    </source>
</evidence>
<dbReference type="EMBL" id="JH818877">
    <property type="protein sequence ID" value="EKC25510.1"/>
    <property type="molecule type" value="Genomic_DNA"/>
</dbReference>
<dbReference type="AlphaFoldDB" id="K1Q9J5"/>
<keyword evidence="7" id="KW-0007">Acetylation</keyword>
<dbReference type="Pfam" id="PF02985">
    <property type="entry name" value="HEAT"/>
    <property type="match status" value="1"/>
</dbReference>